<dbReference type="Gene3D" id="3.40.50.620">
    <property type="entry name" value="HUPs"/>
    <property type="match status" value="1"/>
</dbReference>
<comment type="similarity">
    <text evidence="2 11 12">Belongs to the class-I aminoacyl-tRNA synthetase family.</text>
</comment>
<keyword evidence="6 11" id="KW-0547">Nucleotide-binding</keyword>
<dbReference type="PRINTS" id="PR01038">
    <property type="entry name" value="TRNASYNTHARG"/>
</dbReference>
<dbReference type="InterPro" id="IPR014729">
    <property type="entry name" value="Rossmann-like_a/b/a_fold"/>
</dbReference>
<dbReference type="SUPFAM" id="SSF47323">
    <property type="entry name" value="Anticodon-binding domain of a subclass of class I aminoacyl-tRNA synthetases"/>
    <property type="match status" value="1"/>
</dbReference>
<dbReference type="GO" id="GO:0005524">
    <property type="term" value="F:ATP binding"/>
    <property type="evidence" value="ECO:0007669"/>
    <property type="project" value="UniProtKB-UniRule"/>
</dbReference>
<dbReference type="Gene3D" id="1.10.730.10">
    <property type="entry name" value="Isoleucyl-tRNA Synthetase, Domain 1"/>
    <property type="match status" value="1"/>
</dbReference>
<evidence type="ECO:0000256" key="3">
    <source>
        <dbReference type="ARBA" id="ARBA00011245"/>
    </source>
</evidence>
<dbReference type="PANTHER" id="PTHR11956">
    <property type="entry name" value="ARGINYL-TRNA SYNTHETASE"/>
    <property type="match status" value="1"/>
</dbReference>
<dbReference type="Pfam" id="PF03485">
    <property type="entry name" value="Arg_tRNA_synt_N"/>
    <property type="match status" value="1"/>
</dbReference>
<dbReference type="CDD" id="cd00671">
    <property type="entry name" value="ArgRS_core"/>
    <property type="match status" value="1"/>
</dbReference>
<evidence type="ECO:0000313" key="15">
    <source>
        <dbReference type="EMBL" id="RXJ64195.1"/>
    </source>
</evidence>
<dbReference type="SUPFAM" id="SSF52374">
    <property type="entry name" value="Nucleotidylyl transferase"/>
    <property type="match status" value="1"/>
</dbReference>
<dbReference type="Proteomes" id="UP000290191">
    <property type="component" value="Unassembled WGS sequence"/>
</dbReference>
<dbReference type="InterPro" id="IPR001278">
    <property type="entry name" value="Arg-tRNA-ligase"/>
</dbReference>
<evidence type="ECO:0000256" key="2">
    <source>
        <dbReference type="ARBA" id="ARBA00005594"/>
    </source>
</evidence>
<dbReference type="GO" id="GO:0006420">
    <property type="term" value="P:arginyl-tRNA aminoacylation"/>
    <property type="evidence" value="ECO:0007669"/>
    <property type="project" value="UniProtKB-UniRule"/>
</dbReference>
<keyword evidence="8 11" id="KW-0648">Protein biosynthesis</keyword>
<comment type="subcellular location">
    <subcellularLocation>
        <location evidence="1 11">Cytoplasm</location>
    </subcellularLocation>
</comment>
<evidence type="ECO:0000256" key="8">
    <source>
        <dbReference type="ARBA" id="ARBA00022917"/>
    </source>
</evidence>
<evidence type="ECO:0000256" key="5">
    <source>
        <dbReference type="ARBA" id="ARBA00022598"/>
    </source>
</evidence>
<dbReference type="SMART" id="SM00836">
    <property type="entry name" value="DALR_1"/>
    <property type="match status" value="1"/>
</dbReference>
<comment type="subunit">
    <text evidence="3 11">Monomer.</text>
</comment>
<dbReference type="GO" id="GO:0005737">
    <property type="term" value="C:cytoplasm"/>
    <property type="evidence" value="ECO:0007669"/>
    <property type="project" value="UniProtKB-SubCell"/>
</dbReference>
<dbReference type="InterPro" id="IPR008909">
    <property type="entry name" value="DALR_anticod-bd"/>
</dbReference>
<gene>
    <name evidence="11" type="primary">argS</name>
    <name evidence="15" type="ORF">CRV06_04475</name>
</gene>
<dbReference type="InterPro" id="IPR009080">
    <property type="entry name" value="tRNAsynth_Ia_anticodon-bd"/>
</dbReference>
<dbReference type="InterPro" id="IPR035684">
    <property type="entry name" value="ArgRS_core"/>
</dbReference>
<evidence type="ECO:0000256" key="12">
    <source>
        <dbReference type="RuleBase" id="RU363038"/>
    </source>
</evidence>
<dbReference type="Pfam" id="PF00750">
    <property type="entry name" value="tRNA-synt_1d"/>
    <property type="match status" value="1"/>
</dbReference>
<dbReference type="EMBL" id="PDKO01000002">
    <property type="protein sequence ID" value="RXJ64195.1"/>
    <property type="molecule type" value="Genomic_DNA"/>
</dbReference>
<accession>A0A4Q0Y3U2</accession>
<comment type="catalytic activity">
    <reaction evidence="10 11">
        <text>tRNA(Arg) + L-arginine + ATP = L-arginyl-tRNA(Arg) + AMP + diphosphate</text>
        <dbReference type="Rhea" id="RHEA:20301"/>
        <dbReference type="Rhea" id="RHEA-COMP:9658"/>
        <dbReference type="Rhea" id="RHEA-COMP:9673"/>
        <dbReference type="ChEBI" id="CHEBI:30616"/>
        <dbReference type="ChEBI" id="CHEBI:32682"/>
        <dbReference type="ChEBI" id="CHEBI:33019"/>
        <dbReference type="ChEBI" id="CHEBI:78442"/>
        <dbReference type="ChEBI" id="CHEBI:78513"/>
        <dbReference type="ChEBI" id="CHEBI:456215"/>
        <dbReference type="EC" id="6.1.1.19"/>
    </reaction>
</comment>
<proteinExistence type="inferred from homology"/>
<dbReference type="InterPro" id="IPR036695">
    <property type="entry name" value="Arg-tRNA-synth_N_sf"/>
</dbReference>
<name>A0A4Q0Y3U2_9BACT</name>
<dbReference type="SMART" id="SM01016">
    <property type="entry name" value="Arg_tRNA_synt_N"/>
    <property type="match status" value="1"/>
</dbReference>
<evidence type="ECO:0000256" key="4">
    <source>
        <dbReference type="ARBA" id="ARBA00022490"/>
    </source>
</evidence>
<reference evidence="15 16" key="1">
    <citation type="submission" date="2017-10" db="EMBL/GenBank/DDBJ databases">
        <title>Genomics of the genus Arcobacter.</title>
        <authorList>
            <person name="Perez-Cataluna A."/>
            <person name="Figueras M.J."/>
        </authorList>
    </citation>
    <scope>NUCLEOTIDE SEQUENCE [LARGE SCALE GENOMIC DNA]</scope>
    <source>
        <strain evidence="15 16">DSM 24636</strain>
    </source>
</reference>
<evidence type="ECO:0000259" key="14">
    <source>
        <dbReference type="SMART" id="SM01016"/>
    </source>
</evidence>
<dbReference type="PANTHER" id="PTHR11956:SF5">
    <property type="entry name" value="ARGININE--TRNA LIGASE, CYTOPLASMIC"/>
    <property type="match status" value="1"/>
</dbReference>
<keyword evidence="9 11" id="KW-0030">Aminoacyl-tRNA synthetase</keyword>
<organism evidence="15 16">
    <name type="scientific">Halarcobacter anaerophilus</name>
    <dbReference type="NCBI Taxonomy" id="877500"/>
    <lineage>
        <taxon>Bacteria</taxon>
        <taxon>Pseudomonadati</taxon>
        <taxon>Campylobacterota</taxon>
        <taxon>Epsilonproteobacteria</taxon>
        <taxon>Campylobacterales</taxon>
        <taxon>Arcobacteraceae</taxon>
        <taxon>Halarcobacter</taxon>
    </lineage>
</organism>
<dbReference type="Gene3D" id="3.30.1360.70">
    <property type="entry name" value="Arginyl tRNA synthetase N-terminal domain"/>
    <property type="match status" value="1"/>
</dbReference>
<keyword evidence="16" id="KW-1185">Reference proteome</keyword>
<dbReference type="RefSeq" id="WP_129081509.1">
    <property type="nucleotide sequence ID" value="NZ_CP041070.1"/>
</dbReference>
<evidence type="ECO:0000256" key="7">
    <source>
        <dbReference type="ARBA" id="ARBA00022840"/>
    </source>
</evidence>
<dbReference type="FunFam" id="3.40.50.620:FF:000062">
    <property type="entry name" value="Arginine--tRNA ligase"/>
    <property type="match status" value="1"/>
</dbReference>
<evidence type="ECO:0000256" key="10">
    <source>
        <dbReference type="ARBA" id="ARBA00049339"/>
    </source>
</evidence>
<evidence type="ECO:0000259" key="13">
    <source>
        <dbReference type="SMART" id="SM00836"/>
    </source>
</evidence>
<evidence type="ECO:0000256" key="11">
    <source>
        <dbReference type="HAMAP-Rule" id="MF_00123"/>
    </source>
</evidence>
<dbReference type="NCBIfam" id="TIGR00456">
    <property type="entry name" value="argS"/>
    <property type="match status" value="1"/>
</dbReference>
<keyword evidence="5 11" id="KW-0436">Ligase</keyword>
<feature type="domain" description="Arginyl tRNA synthetase N-terminal" evidence="14">
    <location>
        <begin position="3"/>
        <end position="77"/>
    </location>
</feature>
<dbReference type="InterPro" id="IPR001412">
    <property type="entry name" value="aa-tRNA-synth_I_CS"/>
</dbReference>
<keyword evidence="7 11" id="KW-0067">ATP-binding</keyword>
<dbReference type="InterPro" id="IPR005148">
    <property type="entry name" value="Arg-tRNA-synth_N"/>
</dbReference>
<dbReference type="AlphaFoldDB" id="A0A4Q0Y3U2"/>
<dbReference type="EC" id="6.1.1.19" evidence="11"/>
<dbReference type="STRING" id="877500.GCA_000935065_01361"/>
<keyword evidence="4 11" id="KW-0963">Cytoplasm</keyword>
<protein>
    <recommendedName>
        <fullName evidence="11">Arginine--tRNA ligase</fullName>
        <ecNumber evidence="11">6.1.1.19</ecNumber>
    </recommendedName>
    <alternativeName>
        <fullName evidence="11">Arginyl-tRNA synthetase</fullName>
        <shortName evidence="11">ArgRS</shortName>
    </alternativeName>
</protein>
<dbReference type="SUPFAM" id="SSF55190">
    <property type="entry name" value="Arginyl-tRNA synthetase (ArgRS), N-terminal 'additional' domain"/>
    <property type="match status" value="1"/>
</dbReference>
<evidence type="ECO:0000256" key="9">
    <source>
        <dbReference type="ARBA" id="ARBA00023146"/>
    </source>
</evidence>
<evidence type="ECO:0000256" key="6">
    <source>
        <dbReference type="ARBA" id="ARBA00022741"/>
    </source>
</evidence>
<sequence length="529" mass="60550">MQSKVKEHIENILEKEIVLEKPKDVSLGHFATPVAFSLAKEFRKSPMIIAQELASKFVDDEMFEKVEAVKGFLNFKLSNLFLEKKSKEALLKGSSFAKEETKKEKILLEYVSANPTGPLHIGHARGAVLGDTLARVGRHLGYQITTEYYINDAGAQMDMLGLSVSLAGRDFILHEEVEYPENYYRGDYLVDIAKKIYDKYGGDIFHDESRYREMADFAKNIVMDIIVSDLNDVGIKFDNFVSEASLYNLWKDTKEVLLKNGSLYEKDDKLFLRSTLHGDDNDRVVVRENGIPTYLAGDIIYHKDKFDRKYDHYINIWGADHHGYIKRVHAALEFLGEDSKKLEILLSQMVQLLKGGEPYKMSKRAGNVILMSDISQEVGADALRFIFLTKKSDTHLEFDLDMLKNQDSSNPIFYINYAYARINQVFKKAGKTPKDVLDISYENLNEEALNLVYESLLLPSVLDEAFSKRDMQKITDYLYTLASSIHRFYNQYKIVGSAEEDKYLKVLSLCALTIKVTLNILGIKEKEVM</sequence>
<comment type="caution">
    <text evidence="15">The sequence shown here is derived from an EMBL/GenBank/DDBJ whole genome shotgun (WGS) entry which is preliminary data.</text>
</comment>
<feature type="domain" description="DALR anticodon binding" evidence="13">
    <location>
        <begin position="415"/>
        <end position="529"/>
    </location>
</feature>
<feature type="short sequence motif" description="'HIGH' region" evidence="11">
    <location>
        <begin position="113"/>
        <end position="123"/>
    </location>
</feature>
<dbReference type="OrthoDB" id="9803211at2"/>
<evidence type="ECO:0000256" key="1">
    <source>
        <dbReference type="ARBA" id="ARBA00004496"/>
    </source>
</evidence>
<evidence type="ECO:0000313" key="16">
    <source>
        <dbReference type="Proteomes" id="UP000290191"/>
    </source>
</evidence>
<dbReference type="GO" id="GO:0004814">
    <property type="term" value="F:arginine-tRNA ligase activity"/>
    <property type="evidence" value="ECO:0007669"/>
    <property type="project" value="UniProtKB-UniRule"/>
</dbReference>
<dbReference type="Pfam" id="PF05746">
    <property type="entry name" value="DALR_1"/>
    <property type="match status" value="1"/>
</dbReference>
<dbReference type="HAMAP" id="MF_00123">
    <property type="entry name" value="Arg_tRNA_synth"/>
    <property type="match status" value="1"/>
</dbReference>
<dbReference type="PROSITE" id="PS00178">
    <property type="entry name" value="AA_TRNA_LIGASE_I"/>
    <property type="match status" value="1"/>
</dbReference>